<dbReference type="PROSITE" id="PS00108">
    <property type="entry name" value="PROTEIN_KINASE_ST"/>
    <property type="match status" value="1"/>
</dbReference>
<organism evidence="5 6">
    <name type="scientific">Trichormus variabilis SAG 1403-4b</name>
    <dbReference type="NCBI Taxonomy" id="447716"/>
    <lineage>
        <taxon>Bacteria</taxon>
        <taxon>Bacillati</taxon>
        <taxon>Cyanobacteriota</taxon>
        <taxon>Cyanophyceae</taxon>
        <taxon>Nostocales</taxon>
        <taxon>Nostocaceae</taxon>
        <taxon>Trichormus</taxon>
    </lineage>
</organism>
<evidence type="ECO:0000256" key="3">
    <source>
        <dbReference type="SAM" id="Phobius"/>
    </source>
</evidence>
<dbReference type="PANTHER" id="PTHR24363">
    <property type="entry name" value="SERINE/THREONINE PROTEIN KINASE"/>
    <property type="match status" value="1"/>
</dbReference>
<dbReference type="InterPro" id="IPR008271">
    <property type="entry name" value="Ser/Thr_kinase_AS"/>
</dbReference>
<keyword evidence="5" id="KW-0808">Transferase</keyword>
<evidence type="ECO:0000313" key="6">
    <source>
        <dbReference type="Proteomes" id="UP000276103"/>
    </source>
</evidence>
<keyword evidence="5" id="KW-0723">Serine/threonine-protein kinase</keyword>
<dbReference type="AlphaFoldDB" id="A0A3S1ABT7"/>
<accession>A0A3S1ABT7</accession>
<name>A0A3S1ABT7_ANAVA</name>
<dbReference type="InterPro" id="IPR011009">
    <property type="entry name" value="Kinase-like_dom_sf"/>
</dbReference>
<reference evidence="5 6" key="1">
    <citation type="journal article" date="2019" name="Genome Biol. Evol.">
        <title>Day and night: Metabolic profiles and evolutionary relationships of six axenic non-marine cyanobacteria.</title>
        <authorList>
            <person name="Will S.E."/>
            <person name="Henke P."/>
            <person name="Boedeker C."/>
            <person name="Huang S."/>
            <person name="Brinkmann H."/>
            <person name="Rohde M."/>
            <person name="Jarek M."/>
            <person name="Friedl T."/>
            <person name="Seufert S."/>
            <person name="Schumacher M."/>
            <person name="Overmann J."/>
            <person name="Neumann-Schaal M."/>
            <person name="Petersen J."/>
        </authorList>
    </citation>
    <scope>NUCLEOTIDE SEQUENCE [LARGE SCALE GENOMIC DNA]</scope>
    <source>
        <strain evidence="5 6">SAG 1403-4b</strain>
    </source>
</reference>
<feature type="transmembrane region" description="Helical" evidence="3">
    <location>
        <begin position="344"/>
        <end position="371"/>
    </location>
</feature>
<keyword evidence="3" id="KW-0812">Transmembrane</keyword>
<evidence type="ECO:0000256" key="1">
    <source>
        <dbReference type="ARBA" id="ARBA00022741"/>
    </source>
</evidence>
<keyword evidence="5" id="KW-0418">Kinase</keyword>
<feature type="transmembrane region" description="Helical" evidence="3">
    <location>
        <begin position="311"/>
        <end position="332"/>
    </location>
</feature>
<evidence type="ECO:0000313" key="5">
    <source>
        <dbReference type="EMBL" id="RUS97735.1"/>
    </source>
</evidence>
<comment type="caution">
    <text evidence="5">The sequence shown here is derived from an EMBL/GenBank/DDBJ whole genome shotgun (WGS) entry which is preliminary data.</text>
</comment>
<keyword evidence="1" id="KW-0547">Nucleotide-binding</keyword>
<keyword evidence="3" id="KW-1133">Transmembrane helix</keyword>
<keyword evidence="3" id="KW-0472">Membrane</keyword>
<dbReference type="Gene3D" id="1.10.510.10">
    <property type="entry name" value="Transferase(Phosphotransferase) domain 1"/>
    <property type="match status" value="1"/>
</dbReference>
<dbReference type="SMART" id="SM00220">
    <property type="entry name" value="S_TKc"/>
    <property type="match status" value="1"/>
</dbReference>
<evidence type="ECO:0000256" key="2">
    <source>
        <dbReference type="ARBA" id="ARBA00022840"/>
    </source>
</evidence>
<sequence>MENILANRYEVQKQLGKKAGRRTLLAKDLKSEELVIVKLLSFGGDFQWDDLKLFEREAETLKSLSHPQIPRYLDYFEINSSTFKGFALIQTYIPAQTLEQYLQSGRKFTESEVQQIAKSVLQILIYLHSLNPPVIHRDLKPSNILLGDRTGNSVGQVYLIDFGSVQTVLATEGTGTRTIVGTYGYMPQEQFGGRTVPASDLYSLGATLIYLVTGSHPADLPEKDFQIQFEEVANLSPNFTNWLKLMIEPSLGKRLRSADEALKALEKPLLPTPTNTNLTGKKPTDSKIQLTKNKDCIEILIPPIGFKMSTFLWFISSIYIGVINWIFMYLLIQNSVINSFTLTIILIFLMAILSSIYKLLFCLFGRIILVINQHQITLIRELFGTKIEAPKLAKKEDICLIQRIRKPVYKDLHVNTLEIKAQIIIWAGKKKKFIIGNNNELISEPELDWLAHELSDWLDMPIRTE</sequence>
<dbReference type="EMBL" id="RSCM01000004">
    <property type="protein sequence ID" value="RUS97735.1"/>
    <property type="molecule type" value="Genomic_DNA"/>
</dbReference>
<dbReference type="PANTHER" id="PTHR24363:SF7">
    <property type="entry name" value="SERINE_THREONINE-PROTEIN KINASE-LIKE PROTEIN E"/>
    <property type="match status" value="1"/>
</dbReference>
<evidence type="ECO:0000259" key="4">
    <source>
        <dbReference type="PROSITE" id="PS50011"/>
    </source>
</evidence>
<dbReference type="OrthoDB" id="504485at2"/>
<dbReference type="PROSITE" id="PS50011">
    <property type="entry name" value="PROTEIN_KINASE_DOM"/>
    <property type="match status" value="1"/>
</dbReference>
<keyword evidence="6" id="KW-1185">Reference proteome</keyword>
<feature type="domain" description="Protein kinase" evidence="4">
    <location>
        <begin position="9"/>
        <end position="270"/>
    </location>
</feature>
<proteinExistence type="predicted"/>
<dbReference type="CDD" id="cd14014">
    <property type="entry name" value="STKc_PknB_like"/>
    <property type="match status" value="1"/>
</dbReference>
<dbReference type="SUPFAM" id="SSF56112">
    <property type="entry name" value="Protein kinase-like (PK-like)"/>
    <property type="match status" value="1"/>
</dbReference>
<dbReference type="GO" id="GO:0005524">
    <property type="term" value="F:ATP binding"/>
    <property type="evidence" value="ECO:0007669"/>
    <property type="project" value="UniProtKB-KW"/>
</dbReference>
<gene>
    <name evidence="5" type="ORF">DSM107003_16100</name>
</gene>
<protein>
    <submittedName>
        <fullName evidence="5">Serine/threonine protein kinase</fullName>
    </submittedName>
</protein>
<dbReference type="Proteomes" id="UP000276103">
    <property type="component" value="Unassembled WGS sequence"/>
</dbReference>
<keyword evidence="2" id="KW-0067">ATP-binding</keyword>
<dbReference type="GO" id="GO:0004674">
    <property type="term" value="F:protein serine/threonine kinase activity"/>
    <property type="evidence" value="ECO:0007669"/>
    <property type="project" value="UniProtKB-KW"/>
</dbReference>
<dbReference type="InterPro" id="IPR000719">
    <property type="entry name" value="Prot_kinase_dom"/>
</dbReference>
<dbReference type="RefSeq" id="WP_127053455.1">
    <property type="nucleotide sequence ID" value="NZ_RSCM01000004.1"/>
</dbReference>
<dbReference type="Pfam" id="PF00069">
    <property type="entry name" value="Pkinase"/>
    <property type="match status" value="1"/>
</dbReference>